<dbReference type="Gene3D" id="3.40.50.2000">
    <property type="entry name" value="Glycogen Phosphorylase B"/>
    <property type="match status" value="2"/>
</dbReference>
<proteinExistence type="predicted"/>
<evidence type="ECO:0000256" key="2">
    <source>
        <dbReference type="ARBA" id="ARBA00022679"/>
    </source>
</evidence>
<dbReference type="PANTHER" id="PTHR12526">
    <property type="entry name" value="GLYCOSYLTRANSFERASE"/>
    <property type="match status" value="1"/>
</dbReference>
<reference evidence="3 4" key="1">
    <citation type="submission" date="2018-11" db="EMBL/GenBank/DDBJ databases">
        <title>the genome of Mesorhizobium tamadayense DSM 28320.</title>
        <authorList>
            <person name="Gao J."/>
        </authorList>
    </citation>
    <scope>NUCLEOTIDE SEQUENCE [LARGE SCALE GENOMIC DNA]</scope>
    <source>
        <strain evidence="3 4">DSM 28320</strain>
    </source>
</reference>
<evidence type="ECO:0000313" key="4">
    <source>
        <dbReference type="Proteomes" id="UP000273786"/>
    </source>
</evidence>
<organism evidence="3 4">
    <name type="scientific">Mesorhizobium tamadayense</name>
    <dbReference type="NCBI Taxonomy" id="425306"/>
    <lineage>
        <taxon>Bacteria</taxon>
        <taxon>Pseudomonadati</taxon>
        <taxon>Pseudomonadota</taxon>
        <taxon>Alphaproteobacteria</taxon>
        <taxon>Hyphomicrobiales</taxon>
        <taxon>Phyllobacteriaceae</taxon>
        <taxon>Mesorhizobium</taxon>
    </lineage>
</organism>
<dbReference type="Proteomes" id="UP000273786">
    <property type="component" value="Unassembled WGS sequence"/>
</dbReference>
<accession>A0A3P3F2X6</accession>
<evidence type="ECO:0000256" key="1">
    <source>
        <dbReference type="ARBA" id="ARBA00022676"/>
    </source>
</evidence>
<keyword evidence="4" id="KW-1185">Reference proteome</keyword>
<keyword evidence="1" id="KW-0328">Glycosyltransferase</keyword>
<sequence>MRLLYIHSAHVPALAANAVQVAKMCQAFRVAGAEVLLALPRASMNRQDHYGKIAREYGLDTEFPFRVLPVPFWPVPGRELFFSMLALFAAVWLRPHVIFTRSATVALVSAGLFGFTTVFELHDPIGSLSSRQRQRLAKLIGLKAFRMLVVTTQRLRDNSLCLFPQHAGKFFIAPNGADPVPPNVEKYSLTGTFKVGYVGHLYKGKGMEIISAIAPRCGWATFHIVGGTPGDIGYWTSKLAQCPNTVFHGYVPHAATCAYLAEMDVVLAPYLRNVEGQGGGRNIAEGMSPLKLFEYMAHGKPIVSSDLPAIREVLRDSVNSVLVSPDNPSDWVNALRHLRENEVFRDQIGLQAKADFLTKYSRIARATNILKEIENREAYRLHSFSC</sequence>
<dbReference type="OrthoDB" id="9790710at2"/>
<gene>
    <name evidence="3" type="ORF">EH240_30845</name>
</gene>
<keyword evidence="2 3" id="KW-0808">Transferase</keyword>
<dbReference type="EMBL" id="RQXT01000057">
    <property type="protein sequence ID" value="RRH92807.1"/>
    <property type="molecule type" value="Genomic_DNA"/>
</dbReference>
<dbReference type="GO" id="GO:0016757">
    <property type="term" value="F:glycosyltransferase activity"/>
    <property type="evidence" value="ECO:0007669"/>
    <property type="project" value="UniProtKB-KW"/>
</dbReference>
<protein>
    <submittedName>
        <fullName evidence="3">Glycosyltransferase</fullName>
    </submittedName>
</protein>
<dbReference type="SUPFAM" id="SSF53756">
    <property type="entry name" value="UDP-Glycosyltransferase/glycogen phosphorylase"/>
    <property type="match status" value="1"/>
</dbReference>
<dbReference type="RefSeq" id="WP_125005673.1">
    <property type="nucleotide sequence ID" value="NZ_RQXT01000057.1"/>
</dbReference>
<comment type="caution">
    <text evidence="3">The sequence shown here is derived from an EMBL/GenBank/DDBJ whole genome shotgun (WGS) entry which is preliminary data.</text>
</comment>
<name>A0A3P3F2X6_9HYPH</name>
<evidence type="ECO:0000313" key="3">
    <source>
        <dbReference type="EMBL" id="RRH92807.1"/>
    </source>
</evidence>
<dbReference type="PANTHER" id="PTHR12526:SF629">
    <property type="entry name" value="TEICHURONIC ACID BIOSYNTHESIS GLYCOSYLTRANSFERASE TUAH-RELATED"/>
    <property type="match status" value="1"/>
</dbReference>
<dbReference type="Pfam" id="PF13692">
    <property type="entry name" value="Glyco_trans_1_4"/>
    <property type="match status" value="1"/>
</dbReference>
<dbReference type="AlphaFoldDB" id="A0A3P3F2X6"/>